<gene>
    <name evidence="1" type="ORF">QGN17_00275</name>
</gene>
<dbReference type="EMBL" id="JARYGZ010000001">
    <property type="protein sequence ID" value="MDH7637151.1"/>
    <property type="molecule type" value="Genomic_DNA"/>
</dbReference>
<dbReference type="GO" id="GO:0016787">
    <property type="term" value="F:hydrolase activity"/>
    <property type="evidence" value="ECO:0007669"/>
    <property type="project" value="UniProtKB-KW"/>
</dbReference>
<reference evidence="1" key="1">
    <citation type="submission" date="2023-04" db="EMBL/GenBank/DDBJ databases">
        <title>Sphingomonas sp. MAHUQ-71 isolated from rice field.</title>
        <authorList>
            <person name="Huq M.A."/>
        </authorList>
    </citation>
    <scope>NUCLEOTIDE SEQUENCE</scope>
    <source>
        <strain evidence="1">MAHUQ-71</strain>
    </source>
</reference>
<evidence type="ECO:0000313" key="1">
    <source>
        <dbReference type="EMBL" id="MDH7637151.1"/>
    </source>
</evidence>
<proteinExistence type="predicted"/>
<dbReference type="Proteomes" id="UP001160625">
    <property type="component" value="Unassembled WGS sequence"/>
</dbReference>
<dbReference type="Pfam" id="PF00756">
    <property type="entry name" value="Esterase"/>
    <property type="match status" value="1"/>
</dbReference>
<dbReference type="SUPFAM" id="SSF53474">
    <property type="entry name" value="alpha/beta-Hydrolases"/>
    <property type="match status" value="1"/>
</dbReference>
<dbReference type="InterPro" id="IPR000801">
    <property type="entry name" value="Esterase-like"/>
</dbReference>
<accession>A0ABT6MWM4</accession>
<evidence type="ECO:0000313" key="2">
    <source>
        <dbReference type="Proteomes" id="UP001160625"/>
    </source>
</evidence>
<dbReference type="PANTHER" id="PTHR48098:SF3">
    <property type="entry name" value="IRON(III) ENTEROBACTIN ESTERASE"/>
    <property type="match status" value="1"/>
</dbReference>
<keyword evidence="1" id="KW-0378">Hydrolase</keyword>
<dbReference type="InterPro" id="IPR050583">
    <property type="entry name" value="Mycobacterial_A85_antigen"/>
</dbReference>
<dbReference type="InterPro" id="IPR029058">
    <property type="entry name" value="AB_hydrolase_fold"/>
</dbReference>
<dbReference type="PANTHER" id="PTHR48098">
    <property type="entry name" value="ENTEROCHELIN ESTERASE-RELATED"/>
    <property type="match status" value="1"/>
</dbReference>
<keyword evidence="2" id="KW-1185">Reference proteome</keyword>
<sequence length="496" mass="54289">MTVTLPAGWSGDASGRLLLMVEPATDANARADRIDANEFGPHDSVSTAARDVATFGAGRSVSIDTSDAAFPASFAALPPGDYRVQALLDRNGDYGYGGAGAGDLVSQVTTLHWPQASPTTIALDHALPARAPWDFSDDAVAEQRAVAAAKPHCDEIFYRSASLAAFSGRQTEMHALVLRPPGYDENDHRKTWPTVYQTGGFGTSQHADIAWAARIWRLEKAGRIPPMIWVFLDHSGPTGTHEFADSVNNGPWSTALTTELIPFLERNYRMDARADGRFLTGHSSGGWFALWAQVAYPKMFGGTWPISPDPVDFHDFIGVDLYKPGNFYTDEAGRPRPLSRDHERVTGLMGDFARLEDVLGHDGGQFRSFEWVFSPRGADGTPMRLYDRTTGRIDPEVAAYWRAHYDIAAKIERDWPTLRPDLDGKIHLTVGSADTFYLDRPAHRLEALLHRLGAHADFTYVPGADHGSVFVRDGDPDALITDIARQMAATARAKGA</sequence>
<dbReference type="Gene3D" id="3.40.50.1820">
    <property type="entry name" value="alpha/beta hydrolase"/>
    <property type="match status" value="1"/>
</dbReference>
<protein>
    <submittedName>
        <fullName evidence="1">Alpha/beta hydrolase-fold protein</fullName>
    </submittedName>
</protein>
<comment type="caution">
    <text evidence="1">The sequence shown here is derived from an EMBL/GenBank/DDBJ whole genome shotgun (WGS) entry which is preliminary data.</text>
</comment>
<organism evidence="1 2">
    <name type="scientific">Sphingomonas oryzagri</name>
    <dbReference type="NCBI Taxonomy" id="3042314"/>
    <lineage>
        <taxon>Bacteria</taxon>
        <taxon>Pseudomonadati</taxon>
        <taxon>Pseudomonadota</taxon>
        <taxon>Alphaproteobacteria</taxon>
        <taxon>Sphingomonadales</taxon>
        <taxon>Sphingomonadaceae</taxon>
        <taxon>Sphingomonas</taxon>
    </lineage>
</organism>
<name>A0ABT6MWM4_9SPHN</name>